<evidence type="ECO:0000313" key="3">
    <source>
        <dbReference type="Proteomes" id="UP000465609"/>
    </source>
</evidence>
<organism evidence="2 3">
    <name type="scientific">Mycolicibacterium aubagnense</name>
    <dbReference type="NCBI Taxonomy" id="319707"/>
    <lineage>
        <taxon>Bacteria</taxon>
        <taxon>Bacillati</taxon>
        <taxon>Actinomycetota</taxon>
        <taxon>Actinomycetes</taxon>
        <taxon>Mycobacteriales</taxon>
        <taxon>Mycobacteriaceae</taxon>
        <taxon>Mycolicibacterium</taxon>
    </lineage>
</organism>
<gene>
    <name evidence="2" type="ORF">MAUB_40390</name>
</gene>
<accession>A0ABM7IHA2</accession>
<dbReference type="PANTHER" id="PTHR36151">
    <property type="entry name" value="BLR2777 PROTEIN"/>
    <property type="match status" value="1"/>
</dbReference>
<dbReference type="Pfam" id="PF09995">
    <property type="entry name" value="MPAB_Lcp_cat"/>
    <property type="match status" value="1"/>
</dbReference>
<dbReference type="EMBL" id="AP022577">
    <property type="protein sequence ID" value="BBX86166.1"/>
    <property type="molecule type" value="Genomic_DNA"/>
</dbReference>
<feature type="domain" description="ER-bound oxygenase mpaB/mpaB'/Rubber oxygenase catalytic" evidence="1">
    <location>
        <begin position="53"/>
        <end position="295"/>
    </location>
</feature>
<evidence type="ECO:0000259" key="1">
    <source>
        <dbReference type="Pfam" id="PF09995"/>
    </source>
</evidence>
<protein>
    <recommendedName>
        <fullName evidence="1">ER-bound oxygenase mpaB/mpaB'/Rubber oxygenase catalytic domain-containing protein</fullName>
    </recommendedName>
</protein>
<reference evidence="2 3" key="1">
    <citation type="journal article" date="2019" name="Emerg. Microbes Infect.">
        <title>Comprehensive subspecies identification of 175 nontuberculous mycobacteria species based on 7547 genomic profiles.</title>
        <authorList>
            <person name="Matsumoto Y."/>
            <person name="Kinjo T."/>
            <person name="Motooka D."/>
            <person name="Nabeya D."/>
            <person name="Jung N."/>
            <person name="Uechi K."/>
            <person name="Horii T."/>
            <person name="Iida T."/>
            <person name="Fujita J."/>
            <person name="Nakamura S."/>
        </authorList>
    </citation>
    <scope>NUCLEOTIDE SEQUENCE [LARGE SCALE GENOMIC DNA]</scope>
    <source>
        <strain evidence="2 3">JCM 15296</strain>
    </source>
</reference>
<name>A0ABM7IHA2_9MYCO</name>
<sequence length="346" mass="38788">MTAIESEIGADHTAQESGAIPLLASGKARWDSDELWVQPVPDLVDPLGPMGTVFGQWAGLPVNGAAFLLQAMHPVIGSVVDRYSVYETDPLGRAIRSFDAVQQWIFGGKAAIEHGYWLRTMHQPLQMTGPDGQHISALHPQAYAWVIATAFPSTVWSAPLILGRKYTDAEEDALYRDTLRVARITQVPKNQLPQSRTEFWPYFDKMVDEVLENTYVANNIVHNLSKNPPLTVPRGVPRRLRPATELLTRSAAAIPAEILRLTLIGCLPPNVREKLDVPWSRAEELELQAAFRVYRGLLRTLPERITYAPLAYHARKHQRIVNTMRKRELTDFTAHDKHQSAATCPI</sequence>
<dbReference type="Proteomes" id="UP000465609">
    <property type="component" value="Chromosome"/>
</dbReference>
<keyword evidence="3" id="KW-1185">Reference proteome</keyword>
<evidence type="ECO:0000313" key="2">
    <source>
        <dbReference type="EMBL" id="BBX86166.1"/>
    </source>
</evidence>
<proteinExistence type="predicted"/>
<dbReference type="PANTHER" id="PTHR36151:SF3">
    <property type="entry name" value="ER-BOUND OXYGENASE MPAB_MPAB'_RUBBER OXYGENASE CATALYTIC DOMAIN-CONTAINING PROTEIN"/>
    <property type="match status" value="1"/>
</dbReference>
<dbReference type="InterPro" id="IPR018713">
    <property type="entry name" value="MPAB/Lcp_cat_dom"/>
</dbReference>
<dbReference type="RefSeq" id="WP_138228571.1">
    <property type="nucleotide sequence ID" value="NZ_AP022577.1"/>
</dbReference>